<keyword evidence="1" id="KW-0328">Glycosyltransferase</keyword>
<evidence type="ECO:0000256" key="2">
    <source>
        <dbReference type="ARBA" id="ARBA00022679"/>
    </source>
</evidence>
<proteinExistence type="predicted"/>
<dbReference type="Gene3D" id="3.40.50.2000">
    <property type="entry name" value="Glycogen Phosphorylase B"/>
    <property type="match status" value="2"/>
</dbReference>
<name>A0A4V1RL58_9ACTN</name>
<dbReference type="CDD" id="cd03801">
    <property type="entry name" value="GT4_PimA-like"/>
    <property type="match status" value="1"/>
</dbReference>
<keyword evidence="5" id="KW-1185">Reference proteome</keyword>
<dbReference type="RefSeq" id="WP_129399980.1">
    <property type="nucleotide sequence ID" value="NZ_SDWT01000001.1"/>
</dbReference>
<evidence type="ECO:0000259" key="3">
    <source>
        <dbReference type="Pfam" id="PF13439"/>
    </source>
</evidence>
<gene>
    <name evidence="4" type="ORF">EUA93_09930</name>
</gene>
<dbReference type="SUPFAM" id="SSF53756">
    <property type="entry name" value="UDP-Glycosyltransferase/glycogen phosphorylase"/>
    <property type="match status" value="1"/>
</dbReference>
<organism evidence="4 5">
    <name type="scientific">Nocardioides oleivorans</name>
    <dbReference type="NCBI Taxonomy" id="273676"/>
    <lineage>
        <taxon>Bacteria</taxon>
        <taxon>Bacillati</taxon>
        <taxon>Actinomycetota</taxon>
        <taxon>Actinomycetes</taxon>
        <taxon>Propionibacteriales</taxon>
        <taxon>Nocardioidaceae</taxon>
        <taxon>Nocardioides</taxon>
    </lineage>
</organism>
<keyword evidence="2 4" id="KW-0808">Transferase</keyword>
<dbReference type="OrthoDB" id="477186at2"/>
<dbReference type="AlphaFoldDB" id="A0A4V1RL58"/>
<evidence type="ECO:0000313" key="5">
    <source>
        <dbReference type="Proteomes" id="UP000294071"/>
    </source>
</evidence>
<dbReference type="PANTHER" id="PTHR12526">
    <property type="entry name" value="GLYCOSYLTRANSFERASE"/>
    <property type="match status" value="1"/>
</dbReference>
<protein>
    <submittedName>
        <fullName evidence="4">Glycosyltransferase</fullName>
    </submittedName>
</protein>
<evidence type="ECO:0000313" key="4">
    <source>
        <dbReference type="EMBL" id="RYB94632.1"/>
    </source>
</evidence>
<dbReference type="Proteomes" id="UP000294071">
    <property type="component" value="Unassembled WGS sequence"/>
</dbReference>
<dbReference type="InterPro" id="IPR028098">
    <property type="entry name" value="Glyco_trans_4-like_N"/>
</dbReference>
<dbReference type="EMBL" id="SDWT01000001">
    <property type="protein sequence ID" value="RYB94632.1"/>
    <property type="molecule type" value="Genomic_DNA"/>
</dbReference>
<sequence>MVLTPPTALWAVPVSNIAGVARHVLDVAANGIPGWRLAFLTPPGDLPARLRELGAVVHEAPFGPDHGLASSVKSVREVVRRERPAVVHTHLAYADIVASLAVGRGPALVTTEHGIARDDVVYHRSGAKTRVMAAAHTARLLRFDAAVAVSRATADAMVEKWHPRKPITVIHNGVDVVPGASPTTGLRILSLARLSPEKRLPALVDGFAELRHTHPEARLTLAGAGEEEAALRAQVARLGLGDVVELPGFVDPEPAMASHDVLAMMSVWENCSYALLDAAARGMGVVASDVGGNPEILPSRALVAAEDRSAVAAALSTQGLDLAARPGLAGWPSVADMCEQVAGTYAALGGRS</sequence>
<feature type="domain" description="Glycosyltransferase subfamily 4-like N-terminal" evidence="3">
    <location>
        <begin position="19"/>
        <end position="176"/>
    </location>
</feature>
<accession>A0A4V1RL58</accession>
<dbReference type="Pfam" id="PF13692">
    <property type="entry name" value="Glyco_trans_1_4"/>
    <property type="match status" value="1"/>
</dbReference>
<dbReference type="PANTHER" id="PTHR12526:SF635">
    <property type="entry name" value="GLYCOSYL TRANSFERASE GROUP 1"/>
    <property type="match status" value="1"/>
</dbReference>
<evidence type="ECO:0000256" key="1">
    <source>
        <dbReference type="ARBA" id="ARBA00022676"/>
    </source>
</evidence>
<dbReference type="Pfam" id="PF13439">
    <property type="entry name" value="Glyco_transf_4"/>
    <property type="match status" value="1"/>
</dbReference>
<reference evidence="4 5" key="1">
    <citation type="submission" date="2019-01" db="EMBL/GenBank/DDBJ databases">
        <title>Novel species of Nocardioides.</title>
        <authorList>
            <person name="Liu Q."/>
            <person name="Xin Y.-H."/>
        </authorList>
    </citation>
    <scope>NUCLEOTIDE SEQUENCE [LARGE SCALE GENOMIC DNA]</scope>
    <source>
        <strain evidence="4 5">CGMCC 4.6882</strain>
    </source>
</reference>
<comment type="caution">
    <text evidence="4">The sequence shown here is derived from an EMBL/GenBank/DDBJ whole genome shotgun (WGS) entry which is preliminary data.</text>
</comment>
<dbReference type="GO" id="GO:0016757">
    <property type="term" value="F:glycosyltransferase activity"/>
    <property type="evidence" value="ECO:0007669"/>
    <property type="project" value="UniProtKB-KW"/>
</dbReference>